<proteinExistence type="inferred from homology"/>
<keyword evidence="5 6" id="KW-0472">Membrane</keyword>
<dbReference type="EMBL" id="JAAAIN010002004">
    <property type="protein sequence ID" value="KAG0298289.1"/>
    <property type="molecule type" value="Genomic_DNA"/>
</dbReference>
<evidence type="ECO:0000256" key="5">
    <source>
        <dbReference type="ARBA" id="ARBA00023136"/>
    </source>
</evidence>
<dbReference type="AlphaFoldDB" id="A0A9P6QW85"/>
<sequence length="356" mass="39409">MDEPPKHRPPNTSFKQQRLKAWQPILTAKSVLPTFFIIGILFAPLGGLLVWRNAQVTEMSFEYTGCKEAVVPTEAPNVNFVSSSSVGYPNPMYIISDAKVTISPVTEGPGVAAHDFNVKRCTVNITIPADFQPPVMLYYKLTNFYQNHRKYTKSLDYKQLSGVAATVEEINGRKGCVITDNVLIYPCGLIANSMFDAILPPTNWRYRYPGGVYSDAFPPPDISTDEHFQVWMRTAGWSTFLKTYGRGTEVLPKGNYQMTIDMNFPIDTYGGKKFIVISSIGATGGRNNFLGIGYIVVAIICAALGVVFTAFHIARPRIIGDHSKISFGGEATVHTRAPNRADDAGGNRIRSRYEDD</sequence>
<dbReference type="GO" id="GO:0045332">
    <property type="term" value="P:phospholipid translocation"/>
    <property type="evidence" value="ECO:0007669"/>
    <property type="project" value="UniProtKB-UniRule"/>
</dbReference>
<organism evidence="9 10">
    <name type="scientific">Linnemannia gamsii</name>
    <dbReference type="NCBI Taxonomy" id="64522"/>
    <lineage>
        <taxon>Eukaryota</taxon>
        <taxon>Fungi</taxon>
        <taxon>Fungi incertae sedis</taxon>
        <taxon>Mucoromycota</taxon>
        <taxon>Mortierellomycotina</taxon>
        <taxon>Mortierellomycetes</taxon>
        <taxon>Mortierellales</taxon>
        <taxon>Mortierellaceae</taxon>
        <taxon>Linnemannia</taxon>
    </lineage>
</organism>
<dbReference type="InterPro" id="IPR005045">
    <property type="entry name" value="CDC50/LEM3_fam"/>
</dbReference>
<feature type="transmembrane region" description="Helical" evidence="8">
    <location>
        <begin position="289"/>
        <end position="314"/>
    </location>
</feature>
<dbReference type="PANTHER" id="PTHR10926:SF0">
    <property type="entry name" value="CDC50, ISOFORM A"/>
    <property type="match status" value="1"/>
</dbReference>
<evidence type="ECO:0000313" key="9">
    <source>
        <dbReference type="EMBL" id="KAG0298289.1"/>
    </source>
</evidence>
<dbReference type="GO" id="GO:0005783">
    <property type="term" value="C:endoplasmic reticulum"/>
    <property type="evidence" value="ECO:0007669"/>
    <property type="project" value="TreeGrafter"/>
</dbReference>
<protein>
    <recommendedName>
        <fullName evidence="11">Lem3/Cdc50</fullName>
    </recommendedName>
</protein>
<evidence type="ECO:0000256" key="2">
    <source>
        <dbReference type="ARBA" id="ARBA00009457"/>
    </source>
</evidence>
<dbReference type="Pfam" id="PF03381">
    <property type="entry name" value="CDC50"/>
    <property type="match status" value="2"/>
</dbReference>
<reference evidence="9" key="1">
    <citation type="journal article" date="2020" name="Fungal Divers.">
        <title>Resolving the Mortierellaceae phylogeny through synthesis of multi-gene phylogenetics and phylogenomics.</title>
        <authorList>
            <person name="Vandepol N."/>
            <person name="Liber J."/>
            <person name="Desiro A."/>
            <person name="Na H."/>
            <person name="Kennedy M."/>
            <person name="Barry K."/>
            <person name="Grigoriev I.V."/>
            <person name="Miller A.N."/>
            <person name="O'Donnell K."/>
            <person name="Stajich J.E."/>
            <person name="Bonito G."/>
        </authorList>
    </citation>
    <scope>NUCLEOTIDE SEQUENCE</scope>
    <source>
        <strain evidence="9">NVP60</strain>
    </source>
</reference>
<name>A0A9P6QW85_9FUNG</name>
<dbReference type="GO" id="GO:0005794">
    <property type="term" value="C:Golgi apparatus"/>
    <property type="evidence" value="ECO:0007669"/>
    <property type="project" value="TreeGrafter"/>
</dbReference>
<dbReference type="Proteomes" id="UP000823405">
    <property type="component" value="Unassembled WGS sequence"/>
</dbReference>
<keyword evidence="10" id="KW-1185">Reference proteome</keyword>
<evidence type="ECO:0008006" key="11">
    <source>
        <dbReference type="Google" id="ProtNLM"/>
    </source>
</evidence>
<comment type="similarity">
    <text evidence="2 6">Belongs to the CDC50/LEM3 family.</text>
</comment>
<feature type="transmembrane region" description="Helical" evidence="8">
    <location>
        <begin position="30"/>
        <end position="51"/>
    </location>
</feature>
<evidence type="ECO:0000256" key="6">
    <source>
        <dbReference type="PIRNR" id="PIRNR015840"/>
    </source>
</evidence>
<evidence type="ECO:0000256" key="3">
    <source>
        <dbReference type="ARBA" id="ARBA00022692"/>
    </source>
</evidence>
<evidence type="ECO:0000256" key="8">
    <source>
        <dbReference type="SAM" id="Phobius"/>
    </source>
</evidence>
<dbReference type="PIRSF" id="PIRSF015840">
    <property type="entry name" value="DUF284_TM_euk"/>
    <property type="match status" value="1"/>
</dbReference>
<keyword evidence="4 8" id="KW-1133">Transmembrane helix</keyword>
<evidence type="ECO:0000313" key="10">
    <source>
        <dbReference type="Proteomes" id="UP000823405"/>
    </source>
</evidence>
<feature type="region of interest" description="Disordered" evidence="7">
    <location>
        <begin position="336"/>
        <end position="356"/>
    </location>
</feature>
<feature type="compositionally biased region" description="Basic and acidic residues" evidence="7">
    <location>
        <begin position="339"/>
        <end position="356"/>
    </location>
</feature>
<gene>
    <name evidence="9" type="ORF">BGZ97_004123</name>
</gene>
<accession>A0A9P6QW85</accession>
<dbReference type="OrthoDB" id="340608at2759"/>
<evidence type="ECO:0000256" key="1">
    <source>
        <dbReference type="ARBA" id="ARBA00004141"/>
    </source>
</evidence>
<dbReference type="PANTHER" id="PTHR10926">
    <property type="entry name" value="CELL CYCLE CONTROL PROTEIN 50"/>
    <property type="match status" value="1"/>
</dbReference>
<evidence type="ECO:0000256" key="7">
    <source>
        <dbReference type="SAM" id="MobiDB-lite"/>
    </source>
</evidence>
<comment type="subcellular location">
    <subcellularLocation>
        <location evidence="1">Membrane</location>
        <topology evidence="1">Multi-pass membrane protein</topology>
    </subcellularLocation>
</comment>
<keyword evidence="3 8" id="KW-0812">Transmembrane</keyword>
<dbReference type="GO" id="GO:0005886">
    <property type="term" value="C:plasma membrane"/>
    <property type="evidence" value="ECO:0007669"/>
    <property type="project" value="TreeGrafter"/>
</dbReference>
<evidence type="ECO:0000256" key="4">
    <source>
        <dbReference type="ARBA" id="ARBA00022989"/>
    </source>
</evidence>
<comment type="caution">
    <text evidence="9">The sequence shown here is derived from an EMBL/GenBank/DDBJ whole genome shotgun (WGS) entry which is preliminary data.</text>
</comment>